<keyword evidence="9" id="KW-1185">Reference proteome</keyword>
<evidence type="ECO:0000256" key="4">
    <source>
        <dbReference type="ARBA" id="ARBA00023004"/>
    </source>
</evidence>
<dbReference type="HAMAP" id="MF_00063">
    <property type="entry name" value="CysH"/>
    <property type="match status" value="1"/>
</dbReference>
<dbReference type="GO" id="GO:0004604">
    <property type="term" value="F:phosphoadenylyl-sulfate reductase (thioredoxin) activity"/>
    <property type="evidence" value="ECO:0007669"/>
    <property type="project" value="UniProtKB-UniRule"/>
</dbReference>
<dbReference type="SUPFAM" id="SSF52402">
    <property type="entry name" value="Adenine nucleotide alpha hydrolases-like"/>
    <property type="match status" value="1"/>
</dbReference>
<keyword evidence="4 6" id="KW-0408">Iron</keyword>
<evidence type="ECO:0000256" key="2">
    <source>
        <dbReference type="ARBA" id="ARBA00022723"/>
    </source>
</evidence>
<dbReference type="GO" id="GO:0051539">
    <property type="term" value="F:4 iron, 4 sulfur cluster binding"/>
    <property type="evidence" value="ECO:0007669"/>
    <property type="project" value="UniProtKB-UniRule"/>
</dbReference>
<dbReference type="AlphaFoldDB" id="A0AAJ5BF55"/>
<dbReference type="InterPro" id="IPR004511">
    <property type="entry name" value="PAPS/APS_Rdtase"/>
</dbReference>
<sequence>MSLKNQYKKLLESGLEALSFKEQMKYLKEHFESITFSTSFSYEDQVITHLLKDEGKVSFFTLDTGRLFDQTYDTWSLTLAKYKINITAYFPESSLIAEFVNKNGPDSFYKSVELRKECCTIRKVLPLKKALKNQQIWITGLRAEHSPNRQSLTPFEWDEHNQIIKFHPLLSWSTEEVTAFIEQNQIPYNPLHKQGYISIGCSPCTRAIREGEDFRAGRWWWEDASKKECGLHLKQ</sequence>
<comment type="pathway">
    <text evidence="6">Sulfur metabolism; hydrogen sulfide biosynthesis; sulfite from sulfate.</text>
</comment>
<dbReference type="InterPro" id="IPR002500">
    <property type="entry name" value="PAPS_reduct_dom"/>
</dbReference>
<feature type="binding site" evidence="6">
    <location>
        <position position="118"/>
    </location>
    <ligand>
        <name>[4Fe-4S] cluster</name>
        <dbReference type="ChEBI" id="CHEBI:49883"/>
    </ligand>
</feature>
<comment type="function">
    <text evidence="6">Catalyzes the formation of sulfite from adenosine 5'-phosphosulfate (APS) using thioredoxin as an electron donor.</text>
</comment>
<evidence type="ECO:0000256" key="5">
    <source>
        <dbReference type="ARBA" id="ARBA00023014"/>
    </source>
</evidence>
<dbReference type="InterPro" id="IPR014729">
    <property type="entry name" value="Rossmann-like_a/b/a_fold"/>
</dbReference>
<evidence type="ECO:0000313" key="8">
    <source>
        <dbReference type="EMBL" id="SER45395.1"/>
    </source>
</evidence>
<dbReference type="GO" id="GO:0070814">
    <property type="term" value="P:hydrogen sulfide biosynthetic process"/>
    <property type="evidence" value="ECO:0007669"/>
    <property type="project" value="UniProtKB-UniRule"/>
</dbReference>
<evidence type="ECO:0000256" key="1">
    <source>
        <dbReference type="ARBA" id="ARBA00009732"/>
    </source>
</evidence>
<keyword evidence="6" id="KW-0963">Cytoplasm</keyword>
<dbReference type="GO" id="GO:0046872">
    <property type="term" value="F:metal ion binding"/>
    <property type="evidence" value="ECO:0007669"/>
    <property type="project" value="UniProtKB-KW"/>
</dbReference>
<organism evidence="8 9">
    <name type="scientific">Myroides profundi</name>
    <dbReference type="NCBI Taxonomy" id="480520"/>
    <lineage>
        <taxon>Bacteria</taxon>
        <taxon>Pseudomonadati</taxon>
        <taxon>Bacteroidota</taxon>
        <taxon>Flavobacteriia</taxon>
        <taxon>Flavobacteriales</taxon>
        <taxon>Flavobacteriaceae</taxon>
        <taxon>Myroides</taxon>
    </lineage>
</organism>
<comment type="similarity">
    <text evidence="1 6">Belongs to the PAPS reductase family. CysH subfamily.</text>
</comment>
<dbReference type="Gene3D" id="3.40.50.620">
    <property type="entry name" value="HUPs"/>
    <property type="match status" value="1"/>
</dbReference>
<dbReference type="KEGG" id="mpw:MPR_1886"/>
<comment type="subcellular location">
    <subcellularLocation>
        <location evidence="6">Cytoplasm</location>
    </subcellularLocation>
</comment>
<comment type="caution">
    <text evidence="8">The sequence shown here is derived from an EMBL/GenBank/DDBJ whole genome shotgun (WGS) entry which is preliminary data.</text>
</comment>
<evidence type="ECO:0000313" key="9">
    <source>
        <dbReference type="Proteomes" id="UP000183496"/>
    </source>
</evidence>
<dbReference type="PANTHER" id="PTHR46482:SF9">
    <property type="entry name" value="5'-ADENYLYLSULFATE REDUCTASE 1, CHLOROPLASTIC"/>
    <property type="match status" value="1"/>
</dbReference>
<feature type="binding site" evidence="6">
    <location>
        <position position="204"/>
    </location>
    <ligand>
        <name>[4Fe-4S] cluster</name>
        <dbReference type="ChEBI" id="CHEBI:49883"/>
    </ligand>
</feature>
<keyword evidence="5 6" id="KW-0411">Iron-sulfur</keyword>
<feature type="domain" description="Phosphoadenosine phosphosulphate reductase" evidence="7">
    <location>
        <begin position="34"/>
        <end position="207"/>
    </location>
</feature>
<dbReference type="GO" id="GO:0043866">
    <property type="term" value="F:adenylyl-sulfate reductase (thioredoxin) activity"/>
    <property type="evidence" value="ECO:0007669"/>
    <property type="project" value="UniProtKB-EC"/>
</dbReference>
<feature type="active site" description="Nucleophile; cysteine thiosulfonate intermediate" evidence="6">
    <location>
        <position position="229"/>
    </location>
</feature>
<proteinExistence type="inferred from homology"/>
<dbReference type="NCBIfam" id="NF002537">
    <property type="entry name" value="PRK02090.1"/>
    <property type="match status" value="1"/>
</dbReference>
<dbReference type="Pfam" id="PF01507">
    <property type="entry name" value="PAPS_reduct"/>
    <property type="match status" value="1"/>
</dbReference>
<gene>
    <name evidence="6" type="primary">cysH</name>
    <name evidence="8" type="ORF">SAMN04488089_11648</name>
</gene>
<dbReference type="PANTHER" id="PTHR46482">
    <property type="entry name" value="5'-ADENYLYLSULFATE REDUCTASE 3, CHLOROPLASTIC"/>
    <property type="match status" value="1"/>
</dbReference>
<dbReference type="EC" id="1.8.4.10" evidence="6"/>
<dbReference type="Proteomes" id="UP000183496">
    <property type="component" value="Unassembled WGS sequence"/>
</dbReference>
<dbReference type="CDD" id="cd23945">
    <property type="entry name" value="PAPS_reductase"/>
    <property type="match status" value="1"/>
</dbReference>
<keyword evidence="3 6" id="KW-0560">Oxidoreductase</keyword>
<feature type="binding site" evidence="6">
    <location>
        <position position="201"/>
    </location>
    <ligand>
        <name>[4Fe-4S] cluster</name>
        <dbReference type="ChEBI" id="CHEBI:49883"/>
    </ligand>
</feature>
<feature type="binding site" evidence="6">
    <location>
        <position position="119"/>
    </location>
    <ligand>
        <name>[4Fe-4S] cluster</name>
        <dbReference type="ChEBI" id="CHEBI:49883"/>
    </ligand>
</feature>
<reference evidence="8 9" key="1">
    <citation type="submission" date="2016-10" db="EMBL/GenBank/DDBJ databases">
        <authorList>
            <person name="Varghese N."/>
            <person name="Submissions S."/>
        </authorList>
    </citation>
    <scope>NUCLEOTIDE SEQUENCE [LARGE SCALE GENOMIC DNA]</scope>
    <source>
        <strain evidence="9">DSM 19823 / KCTC 23066 / CCTCC M 208030 / D25</strain>
    </source>
</reference>
<protein>
    <recommendedName>
        <fullName evidence="6">Adenosine 5'-phosphosulfate reductase</fullName>
        <shortName evidence="6">APS reductase</shortName>
        <ecNumber evidence="6">1.8.4.10</ecNumber>
    </recommendedName>
    <alternativeName>
        <fullName evidence="6">5'-adenylylsulfate reductase</fullName>
    </alternativeName>
    <alternativeName>
        <fullName evidence="6">Thioredoxin-dependent 5'-adenylylsulfate reductase</fullName>
    </alternativeName>
</protein>
<accession>A0AAJ5BF55</accession>
<name>A0AAJ5BF55_MYRPR</name>
<dbReference type="EMBL" id="FOFY01000016">
    <property type="protein sequence ID" value="SER45395.1"/>
    <property type="molecule type" value="Genomic_DNA"/>
</dbReference>
<evidence type="ECO:0000259" key="7">
    <source>
        <dbReference type="Pfam" id="PF01507"/>
    </source>
</evidence>
<evidence type="ECO:0000256" key="6">
    <source>
        <dbReference type="HAMAP-Rule" id="MF_00063"/>
    </source>
</evidence>
<dbReference type="PIRSF" id="PIRSF000857">
    <property type="entry name" value="PAPS_reductase"/>
    <property type="match status" value="1"/>
</dbReference>
<evidence type="ECO:0000256" key="3">
    <source>
        <dbReference type="ARBA" id="ARBA00023002"/>
    </source>
</evidence>
<dbReference type="GO" id="GO:0005737">
    <property type="term" value="C:cytoplasm"/>
    <property type="evidence" value="ECO:0007669"/>
    <property type="project" value="UniProtKB-SubCell"/>
</dbReference>
<comment type="cofactor">
    <cofactor evidence="6">
        <name>[4Fe-4S] cluster</name>
        <dbReference type="ChEBI" id="CHEBI:49883"/>
    </cofactor>
    <text evidence="6">Binds 1 [4Fe-4S] cluster per subunit.</text>
</comment>
<dbReference type="RefSeq" id="WP_041891918.1">
    <property type="nucleotide sequence ID" value="NZ_CP010817.1"/>
</dbReference>
<comment type="catalytic activity">
    <reaction evidence="6">
        <text>[thioredoxin]-disulfide + sulfite + AMP + 2 H(+) = adenosine 5'-phosphosulfate + [thioredoxin]-dithiol</text>
        <dbReference type="Rhea" id="RHEA:21976"/>
        <dbReference type="Rhea" id="RHEA-COMP:10698"/>
        <dbReference type="Rhea" id="RHEA-COMP:10700"/>
        <dbReference type="ChEBI" id="CHEBI:15378"/>
        <dbReference type="ChEBI" id="CHEBI:17359"/>
        <dbReference type="ChEBI" id="CHEBI:29950"/>
        <dbReference type="ChEBI" id="CHEBI:50058"/>
        <dbReference type="ChEBI" id="CHEBI:58243"/>
        <dbReference type="ChEBI" id="CHEBI:456215"/>
        <dbReference type="EC" id="1.8.4.10"/>
    </reaction>
</comment>
<keyword evidence="2 6" id="KW-0479">Metal-binding</keyword>
<dbReference type="GO" id="GO:0019379">
    <property type="term" value="P:sulfate assimilation, phosphoadenylyl sulfate reduction by phosphoadenylyl-sulfate reductase (thioredoxin)"/>
    <property type="evidence" value="ECO:0007669"/>
    <property type="project" value="UniProtKB-UniRule"/>
</dbReference>